<dbReference type="KEGG" id="pbap:Pla133_42190"/>
<gene>
    <name evidence="1" type="ORF">Pla133_42190</name>
</gene>
<name>A0A518BQ59_9BACT</name>
<accession>A0A518BQ59</accession>
<dbReference type="EMBL" id="CP036287">
    <property type="protein sequence ID" value="QDU69103.1"/>
    <property type="molecule type" value="Genomic_DNA"/>
</dbReference>
<evidence type="ECO:0000313" key="1">
    <source>
        <dbReference type="EMBL" id="QDU69103.1"/>
    </source>
</evidence>
<organism evidence="1 2">
    <name type="scientific">Engelhardtia mirabilis</name>
    <dbReference type="NCBI Taxonomy" id="2528011"/>
    <lineage>
        <taxon>Bacteria</taxon>
        <taxon>Pseudomonadati</taxon>
        <taxon>Planctomycetota</taxon>
        <taxon>Planctomycetia</taxon>
        <taxon>Planctomycetia incertae sedis</taxon>
        <taxon>Engelhardtia</taxon>
    </lineage>
</organism>
<dbReference type="RefSeq" id="WP_419191774.1">
    <property type="nucleotide sequence ID" value="NZ_CP036287.1"/>
</dbReference>
<keyword evidence="2" id="KW-1185">Reference proteome</keyword>
<dbReference type="AlphaFoldDB" id="A0A518BQ59"/>
<proteinExistence type="predicted"/>
<dbReference type="Proteomes" id="UP000316921">
    <property type="component" value="Chromosome"/>
</dbReference>
<reference evidence="1 2" key="1">
    <citation type="submission" date="2019-02" db="EMBL/GenBank/DDBJ databases">
        <title>Deep-cultivation of Planctomycetes and their phenomic and genomic characterization uncovers novel biology.</title>
        <authorList>
            <person name="Wiegand S."/>
            <person name="Jogler M."/>
            <person name="Boedeker C."/>
            <person name="Pinto D."/>
            <person name="Vollmers J."/>
            <person name="Rivas-Marin E."/>
            <person name="Kohn T."/>
            <person name="Peeters S.H."/>
            <person name="Heuer A."/>
            <person name="Rast P."/>
            <person name="Oberbeckmann S."/>
            <person name="Bunk B."/>
            <person name="Jeske O."/>
            <person name="Meyerdierks A."/>
            <person name="Storesund J.E."/>
            <person name="Kallscheuer N."/>
            <person name="Luecker S."/>
            <person name="Lage O.M."/>
            <person name="Pohl T."/>
            <person name="Merkel B.J."/>
            <person name="Hornburger P."/>
            <person name="Mueller R.-W."/>
            <person name="Bruemmer F."/>
            <person name="Labrenz M."/>
            <person name="Spormann A.M."/>
            <person name="Op den Camp H."/>
            <person name="Overmann J."/>
            <person name="Amann R."/>
            <person name="Jetten M.S.M."/>
            <person name="Mascher T."/>
            <person name="Medema M.H."/>
            <person name="Devos D.P."/>
            <person name="Kaster A.-K."/>
            <person name="Ovreas L."/>
            <person name="Rohde M."/>
            <person name="Galperin M.Y."/>
            <person name="Jogler C."/>
        </authorList>
    </citation>
    <scope>NUCLEOTIDE SEQUENCE [LARGE SCALE GENOMIC DNA]</scope>
    <source>
        <strain evidence="1 2">Pla133</strain>
    </source>
</reference>
<evidence type="ECO:0000313" key="2">
    <source>
        <dbReference type="Proteomes" id="UP000316921"/>
    </source>
</evidence>
<protein>
    <submittedName>
        <fullName evidence="1">Uncharacterized protein</fullName>
    </submittedName>
</protein>
<sequence length="185" mass="21022">MSDRATTVYRVKTSGFWNTRHEFSEETDEGLQRIGVLTVKRGKLIVVEGDYQPEKGEVLEFRRDPGLSRSQFSLWTDGREWLGSSLRWSTVERRVDLFTGNKPLRLLPIEGLRFGWSLYAPKSGEVARIEASPYLGRSAKVEVYRRLDFPLLMFAYFLGSQIYPESFLPGPQPDKVKAAAAATAV</sequence>